<feature type="region of interest" description="Disordered" evidence="1">
    <location>
        <begin position="12"/>
        <end position="37"/>
    </location>
</feature>
<reference evidence="2 3" key="1">
    <citation type="journal article" date="2013" name="Genome Announc.">
        <title>Draft Genome Sequences of Two Pairs of Human Intestinal Bifidobacterium longum subsp. longum Strains, 44B and 1-6B and 35B and 2-2B, Consecutively Isolated from Two Children after a 5-Year Time Period.</title>
        <authorList>
            <person name="Shkoporov A.N."/>
            <person name="Efimov B.A."/>
            <person name="Khokhlova E.V."/>
            <person name="Chaplin A.V."/>
            <person name="Kafarskaya L.I."/>
            <person name="Durkin A.S."/>
            <person name="McCorrison J."/>
            <person name="Torralba M."/>
            <person name="Gillis M."/>
            <person name="Sutton G."/>
            <person name="Weibel D.B."/>
            <person name="Nelson K.E."/>
            <person name="Smeianov V.V."/>
        </authorList>
    </citation>
    <scope>NUCLEOTIDE SEQUENCE [LARGE SCALE GENOMIC DNA]</scope>
    <source>
        <strain evidence="2 3">1-6B</strain>
    </source>
</reference>
<evidence type="ECO:0000256" key="1">
    <source>
        <dbReference type="SAM" id="MobiDB-lite"/>
    </source>
</evidence>
<organism evidence="2 3">
    <name type="scientific">Bifidobacterium longum subsp. longum 1-6B</name>
    <dbReference type="NCBI Taxonomy" id="1161744"/>
    <lineage>
        <taxon>Bacteria</taxon>
        <taxon>Bacillati</taxon>
        <taxon>Actinomycetota</taxon>
        <taxon>Actinomycetes</taxon>
        <taxon>Bifidobacteriales</taxon>
        <taxon>Bifidobacteriaceae</taxon>
        <taxon>Bifidobacterium</taxon>
    </lineage>
</organism>
<dbReference type="Proteomes" id="UP000006410">
    <property type="component" value="Unassembled WGS sequence"/>
</dbReference>
<dbReference type="EMBL" id="AJTF01000152">
    <property type="protein sequence ID" value="EIJ22739.1"/>
    <property type="molecule type" value="Genomic_DNA"/>
</dbReference>
<evidence type="ECO:0000313" key="3">
    <source>
        <dbReference type="Proteomes" id="UP000006410"/>
    </source>
</evidence>
<protein>
    <submittedName>
        <fullName evidence="2">Uncharacterized protein</fullName>
    </submittedName>
</protein>
<accession>A0AA87ICJ7</accession>
<gene>
    <name evidence="2" type="ORF">HMPREF1313_1579</name>
</gene>
<dbReference type="AlphaFoldDB" id="A0AA87ICJ7"/>
<comment type="caution">
    <text evidence="2">The sequence shown here is derived from an EMBL/GenBank/DDBJ whole genome shotgun (WGS) entry which is preliminary data.</text>
</comment>
<name>A0AA87ICJ7_BIFLL</name>
<evidence type="ECO:0000313" key="2">
    <source>
        <dbReference type="EMBL" id="EIJ22739.1"/>
    </source>
</evidence>
<proteinExistence type="predicted"/>
<sequence length="37" mass="3996">MGYREVCEMGFVPAGSKSKQRNNGMNEAKGTVSDDSD</sequence>